<sequence length="259" mass="29383">MSSKSIVWSDTSEKSMRQGTHQLFIAIFEEVDASTRRISASLRLVFVPAMINSDYNNKYFAYVVWIDPSRTDFPQNAGIAHCGGSYKLPDLKNGISEGRRSIRLAHMHLLVEFNDGFTFGECHDTILRSVVRFPKSRESSSNASIGLLSHFFGRASPPEQPQPLAPLDALYWIVEWTKWLEEGGERGSPLGHILDMVRDARVTRMRIEALMRVHEQTWTTTATLGRRPDVNKVCISTAGCVHYGRYFVPIKEPLQRLDP</sequence>
<dbReference type="GeneID" id="18795815"/>
<dbReference type="EMBL" id="JH687398">
    <property type="protein sequence ID" value="EIM80324.1"/>
    <property type="molecule type" value="Genomic_DNA"/>
</dbReference>
<evidence type="ECO:0000313" key="2">
    <source>
        <dbReference type="Proteomes" id="UP000053927"/>
    </source>
</evidence>
<dbReference type="Proteomes" id="UP000053927">
    <property type="component" value="Unassembled WGS sequence"/>
</dbReference>
<organism evidence="1 2">
    <name type="scientific">Stereum hirsutum (strain FP-91666)</name>
    <name type="common">White-rot fungus</name>
    <dbReference type="NCBI Taxonomy" id="721885"/>
    <lineage>
        <taxon>Eukaryota</taxon>
        <taxon>Fungi</taxon>
        <taxon>Dikarya</taxon>
        <taxon>Basidiomycota</taxon>
        <taxon>Agaricomycotina</taxon>
        <taxon>Agaricomycetes</taxon>
        <taxon>Russulales</taxon>
        <taxon>Stereaceae</taxon>
        <taxon>Stereum</taxon>
    </lineage>
</organism>
<proteinExistence type="predicted"/>
<gene>
    <name evidence="1" type="ORF">STEHIDRAFT_115791</name>
</gene>
<dbReference type="AlphaFoldDB" id="R7RYB7"/>
<name>R7RYB7_STEHR</name>
<accession>R7RYB7</accession>
<protein>
    <submittedName>
        <fullName evidence="1">Uncharacterized protein</fullName>
    </submittedName>
</protein>
<evidence type="ECO:0000313" key="1">
    <source>
        <dbReference type="EMBL" id="EIM80324.1"/>
    </source>
</evidence>
<dbReference type="RefSeq" id="XP_007310465.1">
    <property type="nucleotide sequence ID" value="XM_007310403.1"/>
</dbReference>
<keyword evidence="2" id="KW-1185">Reference proteome</keyword>
<reference evidence="2" key="1">
    <citation type="journal article" date="2012" name="Science">
        <title>The Paleozoic origin of enzymatic lignin decomposition reconstructed from 31 fungal genomes.</title>
        <authorList>
            <person name="Floudas D."/>
            <person name="Binder M."/>
            <person name="Riley R."/>
            <person name="Barry K."/>
            <person name="Blanchette R.A."/>
            <person name="Henrissat B."/>
            <person name="Martinez A.T."/>
            <person name="Otillar R."/>
            <person name="Spatafora J.W."/>
            <person name="Yadav J.S."/>
            <person name="Aerts A."/>
            <person name="Benoit I."/>
            <person name="Boyd A."/>
            <person name="Carlson A."/>
            <person name="Copeland A."/>
            <person name="Coutinho P.M."/>
            <person name="de Vries R.P."/>
            <person name="Ferreira P."/>
            <person name="Findley K."/>
            <person name="Foster B."/>
            <person name="Gaskell J."/>
            <person name="Glotzer D."/>
            <person name="Gorecki P."/>
            <person name="Heitman J."/>
            <person name="Hesse C."/>
            <person name="Hori C."/>
            <person name="Igarashi K."/>
            <person name="Jurgens J.A."/>
            <person name="Kallen N."/>
            <person name="Kersten P."/>
            <person name="Kohler A."/>
            <person name="Kuees U."/>
            <person name="Kumar T.K.A."/>
            <person name="Kuo A."/>
            <person name="LaButti K."/>
            <person name="Larrondo L.F."/>
            <person name="Lindquist E."/>
            <person name="Ling A."/>
            <person name="Lombard V."/>
            <person name="Lucas S."/>
            <person name="Lundell T."/>
            <person name="Martin R."/>
            <person name="McLaughlin D.J."/>
            <person name="Morgenstern I."/>
            <person name="Morin E."/>
            <person name="Murat C."/>
            <person name="Nagy L.G."/>
            <person name="Nolan M."/>
            <person name="Ohm R.A."/>
            <person name="Patyshakuliyeva A."/>
            <person name="Rokas A."/>
            <person name="Ruiz-Duenas F.J."/>
            <person name="Sabat G."/>
            <person name="Salamov A."/>
            <person name="Samejima M."/>
            <person name="Schmutz J."/>
            <person name="Slot J.C."/>
            <person name="St John F."/>
            <person name="Stenlid J."/>
            <person name="Sun H."/>
            <person name="Sun S."/>
            <person name="Syed K."/>
            <person name="Tsang A."/>
            <person name="Wiebenga A."/>
            <person name="Young D."/>
            <person name="Pisabarro A."/>
            <person name="Eastwood D.C."/>
            <person name="Martin F."/>
            <person name="Cullen D."/>
            <person name="Grigoriev I.V."/>
            <person name="Hibbett D.S."/>
        </authorList>
    </citation>
    <scope>NUCLEOTIDE SEQUENCE [LARGE SCALE GENOMIC DNA]</scope>
    <source>
        <strain evidence="2">FP-91666</strain>
    </source>
</reference>
<dbReference type="KEGG" id="shs:STEHIDRAFT_115791"/>